<evidence type="ECO:0000256" key="7">
    <source>
        <dbReference type="SAM" id="Phobius"/>
    </source>
</evidence>
<feature type="transmembrane region" description="Helical" evidence="7">
    <location>
        <begin position="20"/>
        <end position="50"/>
    </location>
</feature>
<sequence>MSYEQVLNLLKVPLVLEKFMIFGCLVCLNSFLTLFTLVPLKICIMVYRLVRKFIIHYRSLGQLSYSIISDGLRFVKRDLITISLIISTVLILSLPNLDISRMYHDVRGQAHIKLYVMFGVLEVGDKLCSSIGQDIFNILYGIPLLAFKDISTDSNRVNQLKLTIFYFLALAYLSFHSYICIYQTVSLNVAANSYSNALLALLLSNQFAELKSSVFKKFEREGLFQITMADLTERFQLTLMLGVIALRNLLQLNTTHLGLIPNSWTSWNKWIGAIFGPSIVVLGSEILVDWLKHCYITKFNRVRPRIYRNFLFVLTLDYLEVFKGPSNANLSNELSDYIVLTKRIGIPLLAYIVCFLRMTLPDLKSLFIYRDSSITYSIVVTFSLFSISFFTLLFIRLMLGLALLKWANRIKHNHQAYQAHLKSQQQYTVQQESVLSPTDNPHLYTPGRQIADSVTPNQSSVASKDSNVDEIGVFKSSTNALRPPRTSTGASSQPKPSVSASPKTAAKSPSFLSHGLSLLDLNLPSRTPSPIDPLLVAGNNTMDESAVIDEDPLSTNSTSQQMQEGVDLSFRSQIDMSFLPGVPNTEPSTINPTTRSYLYDFGEKVPPTVEERRNRQLMKVLKNQDRLMELSSDDEVLGKVRRYEMSSKRIW</sequence>
<evidence type="ECO:0000256" key="2">
    <source>
        <dbReference type="ARBA" id="ARBA00008803"/>
    </source>
</evidence>
<feature type="transmembrane region" description="Helical" evidence="7">
    <location>
        <begin position="380"/>
        <end position="404"/>
    </location>
</feature>
<evidence type="ECO:0000256" key="1">
    <source>
        <dbReference type="ARBA" id="ARBA00004141"/>
    </source>
</evidence>
<dbReference type="Proteomes" id="UP000095085">
    <property type="component" value="Unassembled WGS sequence"/>
</dbReference>
<feature type="compositionally biased region" description="Low complexity" evidence="6">
    <location>
        <begin position="494"/>
        <end position="509"/>
    </location>
</feature>
<feature type="compositionally biased region" description="Polar residues" evidence="6">
    <location>
        <begin position="475"/>
        <end position="493"/>
    </location>
</feature>
<dbReference type="AlphaFoldDB" id="A0A1E4RR24"/>
<feature type="region of interest" description="Disordered" evidence="6">
    <location>
        <begin position="438"/>
        <end position="509"/>
    </location>
</feature>
<evidence type="ECO:0000256" key="5">
    <source>
        <dbReference type="ARBA" id="ARBA00023136"/>
    </source>
</evidence>
<gene>
    <name evidence="8" type="ORF">HYPBUDRAFT_3631</name>
</gene>
<feature type="compositionally biased region" description="Polar residues" evidence="6">
    <location>
        <begin position="452"/>
        <end position="465"/>
    </location>
</feature>
<keyword evidence="3 7" id="KW-0812">Transmembrane</keyword>
<accession>A0A1E4RR24</accession>
<evidence type="ECO:0000313" key="9">
    <source>
        <dbReference type="Proteomes" id="UP000095085"/>
    </source>
</evidence>
<comment type="similarity">
    <text evidence="2">Belongs to the TAPT1 family.</text>
</comment>
<feature type="transmembrane region" description="Helical" evidence="7">
    <location>
        <begin position="164"/>
        <end position="185"/>
    </location>
</feature>
<feature type="transmembrane region" description="Helical" evidence="7">
    <location>
        <begin position="270"/>
        <end position="291"/>
    </location>
</feature>
<evidence type="ECO:0000256" key="6">
    <source>
        <dbReference type="SAM" id="MobiDB-lite"/>
    </source>
</evidence>
<organism evidence="8 9">
    <name type="scientific">Hyphopichia burtonii NRRL Y-1933</name>
    <dbReference type="NCBI Taxonomy" id="984485"/>
    <lineage>
        <taxon>Eukaryota</taxon>
        <taxon>Fungi</taxon>
        <taxon>Dikarya</taxon>
        <taxon>Ascomycota</taxon>
        <taxon>Saccharomycotina</taxon>
        <taxon>Pichiomycetes</taxon>
        <taxon>Debaryomycetaceae</taxon>
        <taxon>Hyphopichia</taxon>
    </lineage>
</organism>
<dbReference type="PANTHER" id="PTHR13317">
    <property type="entry name" value="TRANSMEMBRANE ANTERIOR POSTERIOR TRANSFORMATION PROTEIN 1 HOMOLOG"/>
    <property type="match status" value="1"/>
</dbReference>
<keyword evidence="9" id="KW-1185">Reference proteome</keyword>
<name>A0A1E4RR24_9ASCO</name>
<dbReference type="GO" id="GO:0005789">
    <property type="term" value="C:endoplasmic reticulum membrane"/>
    <property type="evidence" value="ECO:0007669"/>
    <property type="project" value="TreeGrafter"/>
</dbReference>
<dbReference type="GeneID" id="30997914"/>
<evidence type="ECO:0000256" key="3">
    <source>
        <dbReference type="ARBA" id="ARBA00022692"/>
    </source>
</evidence>
<reference evidence="9" key="1">
    <citation type="submission" date="2016-05" db="EMBL/GenBank/DDBJ databases">
        <title>Comparative genomics of biotechnologically important yeasts.</title>
        <authorList>
            <consortium name="DOE Joint Genome Institute"/>
            <person name="Riley R."/>
            <person name="Haridas S."/>
            <person name="Wolfe K.H."/>
            <person name="Lopes M.R."/>
            <person name="Hittinger C.T."/>
            <person name="Goker M."/>
            <person name="Salamov A."/>
            <person name="Wisecaver J."/>
            <person name="Long T.M."/>
            <person name="Aerts A.L."/>
            <person name="Barry K."/>
            <person name="Choi C."/>
            <person name="Clum A."/>
            <person name="Coughlan A.Y."/>
            <person name="Deshpande S."/>
            <person name="Douglass A.P."/>
            <person name="Hanson S.J."/>
            <person name="Klenk H.-P."/>
            <person name="Labutti K."/>
            <person name="Lapidus A."/>
            <person name="Lindquist E."/>
            <person name="Lipzen A."/>
            <person name="Meier-Kolthoff J.P."/>
            <person name="Ohm R.A."/>
            <person name="Otillar R.P."/>
            <person name="Pangilinan J."/>
            <person name="Peng Y."/>
            <person name="Rokas A."/>
            <person name="Rosa C.A."/>
            <person name="Scheuner C."/>
            <person name="Sibirny A.A."/>
            <person name="Slot J.C."/>
            <person name="Stielow J.B."/>
            <person name="Sun H."/>
            <person name="Kurtzman C.P."/>
            <person name="Blackwell M."/>
            <person name="Grigoriev I.V."/>
            <person name="Jeffries T.W."/>
        </authorList>
    </citation>
    <scope>NUCLEOTIDE SEQUENCE [LARGE SCALE GENOMIC DNA]</scope>
    <source>
        <strain evidence="9">NRRL Y-1933</strain>
    </source>
</reference>
<dbReference type="OrthoDB" id="5376140at2759"/>
<proteinExistence type="inferred from homology"/>
<comment type="subcellular location">
    <subcellularLocation>
        <location evidence="1">Membrane</location>
        <topology evidence="1">Multi-pass membrane protein</topology>
    </subcellularLocation>
</comment>
<keyword evidence="4 7" id="KW-1133">Transmembrane helix</keyword>
<evidence type="ECO:0000256" key="4">
    <source>
        <dbReference type="ARBA" id="ARBA00022989"/>
    </source>
</evidence>
<dbReference type="Pfam" id="PF05346">
    <property type="entry name" value="DUF747"/>
    <property type="match status" value="1"/>
</dbReference>
<dbReference type="PANTHER" id="PTHR13317:SF4">
    <property type="entry name" value="TRANSMEMBRANE ANTERIOR POSTERIOR TRANSFORMATION PROTEIN 1 HOMOLOG"/>
    <property type="match status" value="1"/>
</dbReference>
<dbReference type="InterPro" id="IPR008010">
    <property type="entry name" value="Tatp1"/>
</dbReference>
<protein>
    <submittedName>
        <fullName evidence="8">DUF747-domain-containing protein</fullName>
    </submittedName>
</protein>
<dbReference type="RefSeq" id="XP_020078755.1">
    <property type="nucleotide sequence ID" value="XM_020223365.1"/>
</dbReference>
<keyword evidence="5 7" id="KW-0472">Membrane</keyword>
<evidence type="ECO:0000313" key="8">
    <source>
        <dbReference type="EMBL" id="ODV69688.1"/>
    </source>
</evidence>
<dbReference type="EMBL" id="KV454538">
    <property type="protein sequence ID" value="ODV69688.1"/>
    <property type="molecule type" value="Genomic_DNA"/>
</dbReference>